<proteinExistence type="predicted"/>
<evidence type="ECO:0000313" key="3">
    <source>
        <dbReference type="EMBL" id="NSI18913.1"/>
    </source>
</evidence>
<gene>
    <name evidence="3" type="ORF">G4958_06035</name>
</gene>
<dbReference type="Pfam" id="PF08401">
    <property type="entry name" value="ArdcN"/>
    <property type="match status" value="1"/>
</dbReference>
<evidence type="ECO:0000313" key="4">
    <source>
        <dbReference type="Proteomes" id="UP001296643"/>
    </source>
</evidence>
<evidence type="ECO:0000259" key="1">
    <source>
        <dbReference type="Pfam" id="PF08401"/>
    </source>
</evidence>
<reference evidence="3" key="1">
    <citation type="journal article" date="2020" name="Cell Host Microbe">
        <title>Functional and Genomic Variation between Human-Derived Isolates of Lachnospiraceae Reveals Inter- and Intra-Species Diversity.</title>
        <authorList>
            <person name="Sorbara M.T."/>
            <person name="Littmann E.R."/>
            <person name="Fontana E."/>
            <person name="Moody T.U."/>
            <person name="Kohout C.E."/>
            <person name="Gjonbalaj M."/>
            <person name="Eaton V."/>
            <person name="Seok R."/>
            <person name="Leiner I.M."/>
            <person name="Pamer E.G."/>
        </authorList>
    </citation>
    <scope>NUCLEOTIDE SEQUENCE</scope>
    <source>
        <strain evidence="3">MSK.22.53</strain>
    </source>
</reference>
<dbReference type="PIRSF" id="PIRSF037112">
    <property type="entry name" value="Antirestriction_ArdC"/>
    <property type="match status" value="1"/>
</dbReference>
<evidence type="ECO:0000259" key="2">
    <source>
        <dbReference type="Pfam" id="PF18818"/>
    </source>
</evidence>
<dbReference type="Pfam" id="PF18818">
    <property type="entry name" value="MPTase-PolyVal"/>
    <property type="match status" value="1"/>
</dbReference>
<dbReference type="InterPro" id="IPR017113">
    <property type="entry name" value="Antirestriction_ArdC"/>
</dbReference>
<sequence length="280" mass="31976">MSKSVYEMVTDRIIEQLKNGVIPWKKPWHGVTSGAYNRITRKPYSLLNQMLLKHTGEYATFKQWTELGGHIRKGEKSEILVFWKILPVEEKKEDGTTEIKQIAMLRYYNVFHISQVDGIEPLSYEAKELSPLDEAEKVISDYLTRENIVLENTASNEAYYSPSLDLVHLPLMEQFKNEAEYYSTAFHELTHSTGHKSRLDRLSSSTTARFGSEDYSKEELVAEIGSANLMNILGIQTTGSFRNSTAYIQNWLSALRSDVKFIVSASCKAEKAVKYILNKA</sequence>
<feature type="domain" description="Polyvalent protein metallopeptidase" evidence="2">
    <location>
        <begin position="148"/>
        <end position="266"/>
    </location>
</feature>
<organism evidence="3 4">
    <name type="scientific">Mediterraneibacter gnavus</name>
    <name type="common">Ruminococcus gnavus</name>
    <dbReference type="NCBI Taxonomy" id="33038"/>
    <lineage>
        <taxon>Bacteria</taxon>
        <taxon>Bacillati</taxon>
        <taxon>Bacillota</taxon>
        <taxon>Clostridia</taxon>
        <taxon>Lachnospirales</taxon>
        <taxon>Lachnospiraceae</taxon>
        <taxon>Mediterraneibacter</taxon>
    </lineage>
</organism>
<dbReference type="Proteomes" id="UP001296643">
    <property type="component" value="Unassembled WGS sequence"/>
</dbReference>
<dbReference type="InterPro" id="IPR013610">
    <property type="entry name" value="ArdC_N"/>
</dbReference>
<name>A0AAJ3F6Q0_MEDGN</name>
<dbReference type="GO" id="GO:0003697">
    <property type="term" value="F:single-stranded DNA binding"/>
    <property type="evidence" value="ECO:0007669"/>
    <property type="project" value="InterPro"/>
</dbReference>
<dbReference type="EMBL" id="JAAIRM010000007">
    <property type="protein sequence ID" value="NSI18913.1"/>
    <property type="molecule type" value="Genomic_DNA"/>
</dbReference>
<accession>A0AAJ3F6Q0</accession>
<comment type="caution">
    <text evidence="3">The sequence shown here is derived from an EMBL/GenBank/DDBJ whole genome shotgun (WGS) entry which is preliminary data.</text>
</comment>
<feature type="domain" description="N-terminal" evidence="1">
    <location>
        <begin position="3"/>
        <end position="111"/>
    </location>
</feature>
<reference evidence="3" key="2">
    <citation type="submission" date="2020-02" db="EMBL/GenBank/DDBJ databases">
        <authorList>
            <person name="Littmann E."/>
            <person name="Sorbara M."/>
        </authorList>
    </citation>
    <scope>NUCLEOTIDE SEQUENCE</scope>
    <source>
        <strain evidence="3">MSK.22.53</strain>
    </source>
</reference>
<dbReference type="InterPro" id="IPR041459">
    <property type="entry name" value="MPTase-PolyVal"/>
</dbReference>
<dbReference type="AlphaFoldDB" id="A0AAJ3F6Q0"/>
<dbReference type="RefSeq" id="WP_118315580.1">
    <property type="nucleotide sequence ID" value="NZ_JAAIRM010000007.1"/>
</dbReference>
<protein>
    <submittedName>
        <fullName evidence="3">DUF1738 domain-containing protein</fullName>
    </submittedName>
</protein>